<keyword evidence="3" id="KW-0238">DNA-binding</keyword>
<proteinExistence type="inferred from homology"/>
<dbReference type="Gene3D" id="3.90.220.20">
    <property type="entry name" value="DNA methylase specificity domains"/>
    <property type="match status" value="2"/>
</dbReference>
<organism evidence="6 7">
    <name type="scientific">Saccharibacter floricola DSM 15669</name>
    <dbReference type="NCBI Taxonomy" id="1123227"/>
    <lineage>
        <taxon>Bacteria</taxon>
        <taxon>Pseudomonadati</taxon>
        <taxon>Pseudomonadota</taxon>
        <taxon>Alphaproteobacteria</taxon>
        <taxon>Acetobacterales</taxon>
        <taxon>Acetobacteraceae</taxon>
        <taxon>Saccharibacter</taxon>
    </lineage>
</organism>
<keyword evidence="4" id="KW-0175">Coiled coil</keyword>
<feature type="coiled-coil region" evidence="4">
    <location>
        <begin position="173"/>
        <end position="200"/>
    </location>
</feature>
<evidence type="ECO:0000259" key="5">
    <source>
        <dbReference type="Pfam" id="PF01420"/>
    </source>
</evidence>
<dbReference type="Gene3D" id="1.10.287.1120">
    <property type="entry name" value="Bipartite methylase S protein"/>
    <property type="match status" value="1"/>
</dbReference>
<dbReference type="SUPFAM" id="SSF116734">
    <property type="entry name" value="DNA methylase specificity domain"/>
    <property type="match status" value="2"/>
</dbReference>
<dbReference type="CDD" id="cd17249">
    <property type="entry name" value="RMtype1_S_EcoR124I-TRD2-CR2_like"/>
    <property type="match status" value="1"/>
</dbReference>
<keyword evidence="2" id="KW-0680">Restriction system</keyword>
<dbReference type="InterPro" id="IPR044946">
    <property type="entry name" value="Restrct_endonuc_typeI_TRD_sf"/>
</dbReference>
<evidence type="ECO:0000313" key="7">
    <source>
        <dbReference type="Proteomes" id="UP001062901"/>
    </source>
</evidence>
<keyword evidence="7" id="KW-1185">Reference proteome</keyword>
<name>A0ABQ0P0Y1_9PROT</name>
<evidence type="ECO:0000256" key="4">
    <source>
        <dbReference type="SAM" id="Coils"/>
    </source>
</evidence>
<feature type="domain" description="Type I restriction modification DNA specificity" evidence="5">
    <location>
        <begin position="3"/>
        <end position="178"/>
    </location>
</feature>
<comment type="caution">
    <text evidence="6">The sequence shown here is derived from an EMBL/GenBank/DDBJ whole genome shotgun (WGS) entry which is preliminary data.</text>
</comment>
<evidence type="ECO:0000256" key="2">
    <source>
        <dbReference type="ARBA" id="ARBA00022747"/>
    </source>
</evidence>
<sequence>MLPEGWKLSNLGLIGKWAGGKTPSKANDSFWSNGTIPWVSPKDMITGKIFSTEDYITQVAIQENKNRLYPSGSIVVVTRSGILRKKLPVAIVEVPFTVNQDIKVLPDNKNIISEYIYNYIMCFEKIILKSCQKEGTTVESIDTDSFLSFPISLPPLPEQKKIAAILSTWDRAIEGTEKLLANSQQQKKSLMQQLLTAKKRLPGFVGEWERVKISDIANIRTSVSKAKYFSKDGERFIVDMGSVDRQGKLKCTKKTHHDGDVLEKGTLIMPKDDIGGGNIIGKTAIIAHNNLYVMSDHVYALHIHDCYSGFIHFLINSYEINKSLLRKANGTAQLGLGRKEVLKQEIRIPPSLPEQKAIAAVLTTADDEITAIKADLERLRREKKALMQQLLTGKRRVVVDAEVSA</sequence>
<dbReference type="PANTHER" id="PTHR30408">
    <property type="entry name" value="TYPE-1 RESTRICTION ENZYME ECOKI SPECIFICITY PROTEIN"/>
    <property type="match status" value="1"/>
</dbReference>
<dbReference type="Pfam" id="PF01420">
    <property type="entry name" value="Methylase_S"/>
    <property type="match status" value="2"/>
</dbReference>
<dbReference type="PANTHER" id="PTHR30408:SF12">
    <property type="entry name" value="TYPE I RESTRICTION ENZYME MJAVIII SPECIFICITY SUBUNIT"/>
    <property type="match status" value="1"/>
</dbReference>
<gene>
    <name evidence="6" type="ORF">AA15669_1801</name>
</gene>
<dbReference type="EMBL" id="BAQD01000124">
    <property type="protein sequence ID" value="GBQ08539.1"/>
    <property type="molecule type" value="Genomic_DNA"/>
</dbReference>
<dbReference type="Proteomes" id="UP001062901">
    <property type="component" value="Unassembled WGS sequence"/>
</dbReference>
<evidence type="ECO:0000256" key="1">
    <source>
        <dbReference type="ARBA" id="ARBA00010923"/>
    </source>
</evidence>
<comment type="similarity">
    <text evidence="1">Belongs to the type-I restriction system S methylase family.</text>
</comment>
<feature type="domain" description="Type I restriction modification DNA specificity" evidence="5">
    <location>
        <begin position="207"/>
        <end position="374"/>
    </location>
</feature>
<dbReference type="RefSeq" id="WP_018980149.1">
    <property type="nucleotide sequence ID" value="NZ_BAQD01000124.1"/>
</dbReference>
<protein>
    <submittedName>
        <fullName evidence="6">Type I restriction-modification system S subunit</fullName>
    </submittedName>
</protein>
<reference evidence="6" key="1">
    <citation type="submission" date="2013-04" db="EMBL/GenBank/DDBJ databases">
        <title>The genome sequencing project of 58 acetic acid bacteria.</title>
        <authorList>
            <person name="Okamoto-Kainuma A."/>
            <person name="Ishikawa M."/>
            <person name="Umino S."/>
            <person name="Koizumi Y."/>
            <person name="Shiwa Y."/>
            <person name="Yoshikawa H."/>
            <person name="Matsutani M."/>
            <person name="Matsushita K."/>
        </authorList>
    </citation>
    <scope>NUCLEOTIDE SEQUENCE</scope>
    <source>
        <strain evidence="6">DSM 15669</strain>
    </source>
</reference>
<feature type="coiled-coil region" evidence="4">
    <location>
        <begin position="362"/>
        <end position="396"/>
    </location>
</feature>
<evidence type="ECO:0000313" key="6">
    <source>
        <dbReference type="EMBL" id="GBQ08539.1"/>
    </source>
</evidence>
<dbReference type="InterPro" id="IPR052021">
    <property type="entry name" value="Type-I_RS_S_subunit"/>
</dbReference>
<accession>A0ABQ0P0Y1</accession>
<dbReference type="InterPro" id="IPR000055">
    <property type="entry name" value="Restrct_endonuc_typeI_TRD"/>
</dbReference>
<evidence type="ECO:0000256" key="3">
    <source>
        <dbReference type="ARBA" id="ARBA00023125"/>
    </source>
</evidence>